<organism evidence="1 2">
    <name type="scientific">Ovis ammon polii x Ovis aries</name>
    <dbReference type="NCBI Taxonomy" id="2918886"/>
    <lineage>
        <taxon>Eukaryota</taxon>
        <taxon>Metazoa</taxon>
        <taxon>Chordata</taxon>
        <taxon>Craniata</taxon>
        <taxon>Vertebrata</taxon>
        <taxon>Euteleostomi</taxon>
        <taxon>Mammalia</taxon>
        <taxon>Eutheria</taxon>
        <taxon>Laurasiatheria</taxon>
        <taxon>Artiodactyla</taxon>
        <taxon>Ruminantia</taxon>
        <taxon>Pecora</taxon>
        <taxon>Bovidae</taxon>
        <taxon>Caprinae</taxon>
        <taxon>Ovis</taxon>
    </lineage>
</organism>
<gene>
    <name evidence="1" type="ORF">MJG53_003411</name>
</gene>
<proteinExistence type="predicted"/>
<comment type="caution">
    <text evidence="1">The sequence shown here is derived from an EMBL/GenBank/DDBJ whole genome shotgun (WGS) entry which is preliminary data.</text>
</comment>
<name>A0ACB9VGY4_9CETA</name>
<accession>A0ACB9VGY4</accession>
<evidence type="ECO:0000313" key="1">
    <source>
        <dbReference type="EMBL" id="KAI4589003.1"/>
    </source>
</evidence>
<evidence type="ECO:0000313" key="2">
    <source>
        <dbReference type="Proteomes" id="UP001057279"/>
    </source>
</evidence>
<sequence>MLDHPLPVISSVGQEGQRAPQPSYSDTYQKLAEDIQTIECRRQTFQPITHGNKGKESQNETLLDNRCRPVVPIKQAGYRPEPRDETVNFSDRVEMVQGQKIARKNSEHSTMFSVSREIFRAKELHALESQSCNILTTSKLRSSQMTKAKMIKVETTLTTQCTPPKLSVPQDSEISDFQKQILTELKFKFKNKGHSQADHCPTDTSPTSSRLPSKSSQTAAQSVSTGDMAASQVSHIHSEDSGTSMEQRRDPSKQALLKCQDNNFPPAAEREPLGSKAGEYRSEDSGAGMSTGRKKSHPVEERELKDASSSLSQSEQLPTESFFRNKMRRFFQWIDFMRKIKDQESAQQKAKFMSTFAQHQDSTESAAFFVSHGPLEAHELMRAIGKILEEKLACRFESEALQLSQHKKELQTQVKPGKGHPSNYGALPDLRQEEWLEKLFDNFLTCQLPIYFLTFMVDIRISPLGRHDDTIRFRQLLCPDPFCEVQSQADPKSPLLVTPPGPLPQVRICGVYFHRPQNESESLSSSEIQQLEWNVLQKQQESLWGLPSVIQRSQEAFCPLAPNTSHHQHPQAHVSVSILPGEFALSDELRKKLEHHLRKRLIQHRWGLPRRIRESVSLMLPPDGFLEASKSESSDGVSLISVFKGQSSKHVSVESIQPGSSRERSSEMLQLEKDVGKDQEHSQENGQEDPLLKDPNSSSDKDLGYDSEKNTSSQIVSLSEKNLRGSAESLQLENVLKVHLSKKFEEINEGRLPGTVHSSWHAIKQTLMLSAKSHTEMRERSLPSSVGECYSLNTFQDLTFVDPSAQQMLEAHIKRFRMRMLWGLPSKVLESIQIFKLKDASSQSLSHASFASSTNAISEPDSKFGNSKSFSRSSESFHGSKVGTTNSAPVLGHCLPATSPEGKGGQRVLRQSHSAVNHELAEDVQKIKDPRQIRLPVSLCITGRGSHRQVQLADGYPRKPLAKQAGARFEPKYKSMSSSDKGKMQQGKKVKSEPVSMPKVSREIFKAEELECLQLKTNDMLTTNKSGSSQITNVNENKAETSVTTESPPPKPPVPQDPKCVSLKEQLLDELKFRLEKRKHSEAEGQPMDMSLASDNLTYKASLIPGQGVSGGDTGESQVLHVHVEDRGIRMEQQQEHWVPKHGFQRCQDKNFPPTVKRVSSPGCRAEELGGGDAGLGTSQLRRKSFPPQETVREEMLVSKSSQTFSKKGQSIPEGRIRKRMKHFLQWLYPGEKRKRREDPQEKGSPISSAQSRGLVESRAAGNGSTEAQKIVTDIRKFLEEKLGYRHALDATSSQEDPPLVHFGQSQKKAGVQVHTEPVREHPFNSKAPSKVTNPKSRHQEAILAGQCYPPSTRHIRNKKRQPQKAVAFKDQQLYQKHPPPVPHREPVPHPRPTHRCQAGQACPAVPTTAEGNVSRDLSLLFRQKTLLQISKEENFPSKNNSFLVENVDPPQ</sequence>
<dbReference type="Proteomes" id="UP001057279">
    <property type="component" value="Linkage Group LG02"/>
</dbReference>
<dbReference type="EMBL" id="CM043027">
    <property type="protein sequence ID" value="KAI4589003.1"/>
    <property type="molecule type" value="Genomic_DNA"/>
</dbReference>
<protein>
    <submittedName>
        <fullName evidence="1">Uncharacterized protein</fullName>
    </submittedName>
</protein>
<keyword evidence="2" id="KW-1185">Reference proteome</keyword>
<reference evidence="1" key="1">
    <citation type="submission" date="2022-03" db="EMBL/GenBank/DDBJ databases">
        <title>Genomic analyses of argali, domestic sheep and their hybrids provide insights into chromosomal evolution, heterosis and genetic basis of agronomic traits.</title>
        <authorList>
            <person name="Li M."/>
        </authorList>
    </citation>
    <scope>NUCLEOTIDE SEQUENCE</scope>
    <source>
        <strain evidence="1">F1 hybrid</strain>
    </source>
</reference>